<comment type="subcellular location">
    <subcellularLocation>
        <location evidence="1">Nucleus</location>
    </subcellularLocation>
</comment>
<feature type="domain" description="C2H2-type" evidence="13">
    <location>
        <begin position="466"/>
        <end position="493"/>
    </location>
</feature>
<evidence type="ECO:0000256" key="7">
    <source>
        <dbReference type="ARBA" id="ARBA00023015"/>
    </source>
</evidence>
<dbReference type="PANTHER" id="PTHR23235">
    <property type="entry name" value="KRUEPPEL-LIKE TRANSCRIPTION FACTOR"/>
    <property type="match status" value="1"/>
</dbReference>
<evidence type="ECO:0000256" key="6">
    <source>
        <dbReference type="ARBA" id="ARBA00022833"/>
    </source>
</evidence>
<comment type="similarity">
    <text evidence="2">Belongs to the krueppel C2H2-type zinc-finger protein family.</text>
</comment>
<keyword evidence="7" id="KW-0805">Transcription regulation</keyword>
<dbReference type="Pfam" id="PF02023">
    <property type="entry name" value="SCAN"/>
    <property type="match status" value="1"/>
</dbReference>
<evidence type="ECO:0000256" key="5">
    <source>
        <dbReference type="ARBA" id="ARBA00022771"/>
    </source>
</evidence>
<feature type="domain" description="C2H2-type" evidence="13">
    <location>
        <begin position="578"/>
        <end position="605"/>
    </location>
</feature>
<dbReference type="Proteomes" id="UP000694871">
    <property type="component" value="Unplaced"/>
</dbReference>
<protein>
    <submittedName>
        <fullName evidence="16">Zinc finger protein 883-like</fullName>
    </submittedName>
</protein>
<keyword evidence="3" id="KW-0479">Metal-binding</keyword>
<dbReference type="InterPro" id="IPR036236">
    <property type="entry name" value="Znf_C2H2_sf"/>
</dbReference>
<evidence type="ECO:0000256" key="9">
    <source>
        <dbReference type="ARBA" id="ARBA00023163"/>
    </source>
</evidence>
<reference evidence="16" key="1">
    <citation type="submission" date="2025-08" db="UniProtKB">
        <authorList>
            <consortium name="RefSeq"/>
        </authorList>
    </citation>
    <scope>IDENTIFICATION</scope>
</reference>
<feature type="domain" description="C2H2-type" evidence="13">
    <location>
        <begin position="634"/>
        <end position="661"/>
    </location>
</feature>
<evidence type="ECO:0000256" key="10">
    <source>
        <dbReference type="ARBA" id="ARBA00023242"/>
    </source>
</evidence>
<feature type="domain" description="C2H2-type" evidence="13">
    <location>
        <begin position="494"/>
        <end position="521"/>
    </location>
</feature>
<dbReference type="RefSeq" id="XP_015263078.1">
    <property type="nucleotide sequence ID" value="XM_015407592.1"/>
</dbReference>
<feature type="domain" description="C2H2-type" evidence="13">
    <location>
        <begin position="662"/>
        <end position="689"/>
    </location>
</feature>
<feature type="domain" description="C2H2-type" evidence="13">
    <location>
        <begin position="354"/>
        <end position="381"/>
    </location>
</feature>
<evidence type="ECO:0000313" key="15">
    <source>
        <dbReference type="Proteomes" id="UP000694871"/>
    </source>
</evidence>
<evidence type="ECO:0000256" key="1">
    <source>
        <dbReference type="ARBA" id="ARBA00004123"/>
    </source>
</evidence>
<sequence length="689" mass="78677">MEERNMAEPKAGERLAVGGSDLHIVQVGMMGEFLSGVTAPHIKQEPDEGPQQSWGVQREAFLKTTEQTPHSGWSGAPLPQPLSENRTTEFWGSSKGGGDANRWPGGEGPTQSRPSLSDQEDHEAYKSLDSSVEVKEEILDKVDTANLELRCQRFRQFSYQESEGPRKIFCQLWELCHQWLKPERHTKEQILELVILEQFLMILPLDMQCWVRERGPETCVQAVTLAEDFLWRSPEADGTEHKISEDVDGLVADSPKSELDPSDIVKFELSMENLQEDQQQYFLGEVGELQEGTCGTARKKAAYDSGKTLRPSSDHLSKNQKKEKPYKCSYCGKISDCRAHLIIHERTHTGEKPHKCSVCGKSFTRKESLIIHERFHTGEKPYKCSVCGKTFSDKIGRLIHERTHTGEKPYKCTECGKSFGTRCNLLRHRRVHTGEKPYRCSDCGQSFRYRPQLVIHEGTHKGEKPYKCPDCGESFNQSRHLVIHKWTHTGERPHKCSICGKSFNQKSDLITHTRTHTGEKPYVCSECGKSFISSCQLRKHERIHTGEKPYQCSECGKCFTYSSHLTTHKRTHTGEKPYQCPDCGKCFISSSHFTAHRRTHTGEKPYQCSYCGNSFIQRSQLAKHERSHTGEKPYICSECGQSFRWSQGLKKHMRTHTGEKPYKCSQCEKTFTSSSNLSRHQKIHAREKL</sequence>
<keyword evidence="9" id="KW-0804">Transcription</keyword>
<dbReference type="InterPro" id="IPR003309">
    <property type="entry name" value="SCAN_dom"/>
</dbReference>
<dbReference type="Gene3D" id="3.30.160.60">
    <property type="entry name" value="Classic Zinc Finger"/>
    <property type="match status" value="13"/>
</dbReference>
<evidence type="ECO:0000256" key="2">
    <source>
        <dbReference type="ARBA" id="ARBA00006991"/>
    </source>
</evidence>
<feature type="domain" description="SCAN box" evidence="14">
    <location>
        <begin position="152"/>
        <end position="229"/>
    </location>
</feature>
<name>A0ABM1JNP1_GEKJA</name>
<keyword evidence="6" id="KW-0862">Zinc</keyword>
<dbReference type="SUPFAM" id="SSF57667">
    <property type="entry name" value="beta-beta-alpha zinc fingers"/>
    <property type="match status" value="7"/>
</dbReference>
<dbReference type="SUPFAM" id="SSF47353">
    <property type="entry name" value="Retrovirus capsid dimerization domain-like"/>
    <property type="match status" value="1"/>
</dbReference>
<gene>
    <name evidence="16" type="primary">LOC107107311</name>
</gene>
<dbReference type="CDD" id="cd07936">
    <property type="entry name" value="SCAN"/>
    <property type="match status" value="1"/>
</dbReference>
<feature type="region of interest" description="Disordered" evidence="12">
    <location>
        <begin position="65"/>
        <end position="122"/>
    </location>
</feature>
<feature type="domain" description="C2H2-type" evidence="13">
    <location>
        <begin position="326"/>
        <end position="353"/>
    </location>
</feature>
<dbReference type="SMART" id="SM00355">
    <property type="entry name" value="ZnF_C2H2"/>
    <property type="match status" value="13"/>
</dbReference>
<dbReference type="InterPro" id="IPR013087">
    <property type="entry name" value="Znf_C2H2_type"/>
</dbReference>
<evidence type="ECO:0000256" key="4">
    <source>
        <dbReference type="ARBA" id="ARBA00022737"/>
    </source>
</evidence>
<accession>A0ABM1JNP1</accession>
<dbReference type="InterPro" id="IPR038269">
    <property type="entry name" value="SCAN_sf"/>
</dbReference>
<dbReference type="PROSITE" id="PS50804">
    <property type="entry name" value="SCAN_BOX"/>
    <property type="match status" value="1"/>
</dbReference>
<keyword evidence="4" id="KW-0677">Repeat</keyword>
<dbReference type="PROSITE" id="PS00028">
    <property type="entry name" value="ZINC_FINGER_C2H2_1"/>
    <property type="match status" value="12"/>
</dbReference>
<dbReference type="GeneID" id="107107311"/>
<dbReference type="SMART" id="SM00431">
    <property type="entry name" value="SCAN"/>
    <property type="match status" value="1"/>
</dbReference>
<keyword evidence="15" id="KW-1185">Reference proteome</keyword>
<evidence type="ECO:0000256" key="8">
    <source>
        <dbReference type="ARBA" id="ARBA00023125"/>
    </source>
</evidence>
<dbReference type="Gene3D" id="1.10.4020.10">
    <property type="entry name" value="DNA breaking-rejoining enzymes"/>
    <property type="match status" value="1"/>
</dbReference>
<keyword evidence="5 11" id="KW-0863">Zinc-finger</keyword>
<evidence type="ECO:0000256" key="11">
    <source>
        <dbReference type="PROSITE-ProRule" id="PRU00042"/>
    </source>
</evidence>
<feature type="domain" description="C2H2-type" evidence="13">
    <location>
        <begin position="410"/>
        <end position="437"/>
    </location>
</feature>
<proteinExistence type="inferred from homology"/>
<feature type="domain" description="C2H2-type" evidence="13">
    <location>
        <begin position="522"/>
        <end position="549"/>
    </location>
</feature>
<feature type="domain" description="C2H2-type" evidence="13">
    <location>
        <begin position="438"/>
        <end position="465"/>
    </location>
</feature>
<evidence type="ECO:0000313" key="16">
    <source>
        <dbReference type="RefSeq" id="XP_015263078.1"/>
    </source>
</evidence>
<keyword evidence="8" id="KW-0238">DNA-binding</keyword>
<organism evidence="15 16">
    <name type="scientific">Gekko japonicus</name>
    <name type="common">Schlegel's Japanese gecko</name>
    <dbReference type="NCBI Taxonomy" id="146911"/>
    <lineage>
        <taxon>Eukaryota</taxon>
        <taxon>Metazoa</taxon>
        <taxon>Chordata</taxon>
        <taxon>Craniata</taxon>
        <taxon>Vertebrata</taxon>
        <taxon>Euteleostomi</taxon>
        <taxon>Lepidosauria</taxon>
        <taxon>Squamata</taxon>
        <taxon>Bifurcata</taxon>
        <taxon>Gekkota</taxon>
        <taxon>Gekkonidae</taxon>
        <taxon>Gekkoninae</taxon>
        <taxon>Gekko</taxon>
    </lineage>
</organism>
<evidence type="ECO:0000256" key="12">
    <source>
        <dbReference type="SAM" id="MobiDB-lite"/>
    </source>
</evidence>
<dbReference type="PANTHER" id="PTHR23235:SF152">
    <property type="entry name" value="SI:DKEY-210J14.3"/>
    <property type="match status" value="1"/>
</dbReference>
<keyword evidence="10" id="KW-0539">Nucleus</keyword>
<evidence type="ECO:0000256" key="3">
    <source>
        <dbReference type="ARBA" id="ARBA00022723"/>
    </source>
</evidence>
<feature type="domain" description="C2H2-type" evidence="13">
    <location>
        <begin position="606"/>
        <end position="633"/>
    </location>
</feature>
<dbReference type="Pfam" id="PF00096">
    <property type="entry name" value="zf-C2H2"/>
    <property type="match status" value="12"/>
</dbReference>
<feature type="compositionally biased region" description="Polar residues" evidence="12">
    <location>
        <begin position="82"/>
        <end position="91"/>
    </location>
</feature>
<feature type="domain" description="C2H2-type" evidence="13">
    <location>
        <begin position="550"/>
        <end position="577"/>
    </location>
</feature>
<evidence type="ECO:0000259" key="14">
    <source>
        <dbReference type="PROSITE" id="PS50804"/>
    </source>
</evidence>
<dbReference type="PROSITE" id="PS50157">
    <property type="entry name" value="ZINC_FINGER_C2H2_2"/>
    <property type="match status" value="13"/>
</dbReference>
<evidence type="ECO:0000259" key="13">
    <source>
        <dbReference type="PROSITE" id="PS50157"/>
    </source>
</evidence>
<feature type="domain" description="C2H2-type" evidence="13">
    <location>
        <begin position="382"/>
        <end position="409"/>
    </location>
</feature>